<feature type="signal peptide" evidence="1">
    <location>
        <begin position="1"/>
        <end position="28"/>
    </location>
</feature>
<proteinExistence type="predicted"/>
<evidence type="ECO:0000256" key="1">
    <source>
        <dbReference type="SAM" id="SignalP"/>
    </source>
</evidence>
<sequence>MTPLARRHFLLSGSALATLQFIPGALQASEATTAADAAAERMLGGVAEALLAEHPENAGALGLDTGMRRALKSRLTDRSPDGVQQLAAAARQRLAQLRAINPDQLGPEARTHVAVTTAAHALAVEGFGFGFGDTAMLNQLWSYRNAPYVVAQNMGAFVEIPDFLENSHPIAGAADADAYLARMEAYALALDGETARLSHDRGIGVVAPGFLLDKTLRQMKAARAQPISGWGLVSSVARRTENIAGGYAAQAARIAADKVAPALDRQIAELERHRAVATADAGVWKLPQGDAYYDWALRAATTSNLSPDEVHQLGLEQVKSLAARMDVLLRAEGLTRGTVGERMTALGKDPRHLFPNTDAGRAQILDYINGRITDIRARMPRAFATLVPGNLVVKRVPPEIEAGAPGGSATAGTMDGSVPGIFFINLRDTAISPRFGLPTLTYHEGIPGHVWQGEYSYKLPLIRSLLAFNAYSEGWALYAEQLADELDVYEGDPLGRLGYLQSISFRACRLVVDTGLHAKRWTREQAIDWFATTNGSPIGEVSSEVDRYCAWPGQACGYKAGQNEINRLREKAMAALGTRYDLRLFNDAVVKAGGVPMTVLEQLIDAHIATSRI</sequence>
<comment type="caution">
    <text evidence="2">The sequence shown here is derived from an EMBL/GenBank/DDBJ whole genome shotgun (WGS) entry which is preliminary data.</text>
</comment>
<evidence type="ECO:0000313" key="2">
    <source>
        <dbReference type="EMBL" id="MFD0849179.1"/>
    </source>
</evidence>
<dbReference type="PANTHER" id="PTHR33361">
    <property type="entry name" value="GLR0591 PROTEIN"/>
    <property type="match status" value="1"/>
</dbReference>
<dbReference type="InterPro" id="IPR006311">
    <property type="entry name" value="TAT_signal"/>
</dbReference>
<dbReference type="Proteomes" id="UP001597124">
    <property type="component" value="Unassembled WGS sequence"/>
</dbReference>
<dbReference type="PROSITE" id="PS51318">
    <property type="entry name" value="TAT"/>
    <property type="match status" value="1"/>
</dbReference>
<gene>
    <name evidence="2" type="ORF">ACFQ00_12650</name>
</gene>
<dbReference type="Pfam" id="PF05960">
    <property type="entry name" value="DUF885"/>
    <property type="match status" value="1"/>
</dbReference>
<accession>A0ABW3C3Z0</accession>
<dbReference type="PANTHER" id="PTHR33361:SF2">
    <property type="entry name" value="DUF885 DOMAIN-CONTAINING PROTEIN"/>
    <property type="match status" value="1"/>
</dbReference>
<dbReference type="RefSeq" id="WP_381491327.1">
    <property type="nucleotide sequence ID" value="NZ_JBHTIK010000008.1"/>
</dbReference>
<name>A0ABW3C3Z0_SPHXN</name>
<reference evidence="3" key="1">
    <citation type="journal article" date="2019" name="Int. J. Syst. Evol. Microbiol.">
        <title>The Global Catalogue of Microorganisms (GCM) 10K type strain sequencing project: providing services to taxonomists for standard genome sequencing and annotation.</title>
        <authorList>
            <consortium name="The Broad Institute Genomics Platform"/>
            <consortium name="The Broad Institute Genome Sequencing Center for Infectious Disease"/>
            <person name="Wu L."/>
            <person name="Ma J."/>
        </authorList>
    </citation>
    <scope>NUCLEOTIDE SEQUENCE [LARGE SCALE GENOMIC DNA]</scope>
    <source>
        <strain evidence="3">CCUG 52537</strain>
    </source>
</reference>
<feature type="chain" id="PRO_5045575528" evidence="1">
    <location>
        <begin position="29"/>
        <end position="613"/>
    </location>
</feature>
<protein>
    <submittedName>
        <fullName evidence="2">DUF885 domain-containing protein</fullName>
    </submittedName>
</protein>
<organism evidence="2 3">
    <name type="scientific">Sphingosinicella xenopeptidilytica</name>
    <dbReference type="NCBI Taxonomy" id="364098"/>
    <lineage>
        <taxon>Bacteria</taxon>
        <taxon>Pseudomonadati</taxon>
        <taxon>Pseudomonadota</taxon>
        <taxon>Alphaproteobacteria</taxon>
        <taxon>Sphingomonadales</taxon>
        <taxon>Sphingosinicellaceae</taxon>
        <taxon>Sphingosinicella</taxon>
    </lineage>
</organism>
<evidence type="ECO:0000313" key="3">
    <source>
        <dbReference type="Proteomes" id="UP001597124"/>
    </source>
</evidence>
<dbReference type="EMBL" id="JBHTIK010000008">
    <property type="protein sequence ID" value="MFD0849179.1"/>
    <property type="molecule type" value="Genomic_DNA"/>
</dbReference>
<keyword evidence="3" id="KW-1185">Reference proteome</keyword>
<keyword evidence="1" id="KW-0732">Signal</keyword>
<dbReference type="InterPro" id="IPR010281">
    <property type="entry name" value="DUF885"/>
</dbReference>